<comment type="similarity">
    <text evidence="1">Belongs to the FGGY kinase family.</text>
</comment>
<dbReference type="InterPro" id="IPR018485">
    <property type="entry name" value="FGGY_C"/>
</dbReference>
<keyword evidence="8" id="KW-1185">Reference proteome</keyword>
<name>A0A7K1J432_9BIFI</name>
<keyword evidence="2" id="KW-0119">Carbohydrate metabolism</keyword>
<dbReference type="GO" id="GO:0016301">
    <property type="term" value="F:kinase activity"/>
    <property type="evidence" value="ECO:0007669"/>
    <property type="project" value="UniProtKB-KW"/>
</dbReference>
<evidence type="ECO:0000313" key="8">
    <source>
        <dbReference type="Proteomes" id="UP000487882"/>
    </source>
</evidence>
<comment type="caution">
    <text evidence="7">The sequence shown here is derived from an EMBL/GenBank/DDBJ whole genome shotgun (WGS) entry which is preliminary data.</text>
</comment>
<evidence type="ECO:0000313" key="7">
    <source>
        <dbReference type="EMBL" id="MUH59301.1"/>
    </source>
</evidence>
<dbReference type="InterPro" id="IPR018484">
    <property type="entry name" value="FGGY_N"/>
</dbReference>
<dbReference type="Gene3D" id="3.30.420.40">
    <property type="match status" value="2"/>
</dbReference>
<dbReference type="PANTHER" id="PTHR43095">
    <property type="entry name" value="SUGAR KINASE"/>
    <property type="match status" value="1"/>
</dbReference>
<dbReference type="GO" id="GO:0042732">
    <property type="term" value="P:D-xylose metabolic process"/>
    <property type="evidence" value="ECO:0007669"/>
    <property type="project" value="UniProtKB-KW"/>
</dbReference>
<proteinExistence type="inferred from homology"/>
<dbReference type="EMBL" id="WNLP01000002">
    <property type="protein sequence ID" value="MUH59301.1"/>
    <property type="molecule type" value="Genomic_DNA"/>
</dbReference>
<keyword evidence="3" id="KW-0808">Transferase</keyword>
<dbReference type="RefSeq" id="WP_196425012.1">
    <property type="nucleotide sequence ID" value="NZ_WNLP01000002.1"/>
</dbReference>
<gene>
    <name evidence="7" type="ORF">GSD1FS_0618</name>
</gene>
<evidence type="ECO:0000259" key="5">
    <source>
        <dbReference type="Pfam" id="PF00370"/>
    </source>
</evidence>
<dbReference type="CDD" id="cd07809">
    <property type="entry name" value="ASKHA_NBD_FGGY_BaXK-like"/>
    <property type="match status" value="1"/>
</dbReference>
<feature type="domain" description="Carbohydrate kinase FGGY C-terminal" evidence="6">
    <location>
        <begin position="279"/>
        <end position="476"/>
    </location>
</feature>
<dbReference type="SUPFAM" id="SSF53067">
    <property type="entry name" value="Actin-like ATPase domain"/>
    <property type="match status" value="2"/>
</dbReference>
<evidence type="ECO:0000256" key="3">
    <source>
        <dbReference type="ARBA" id="ARBA00022679"/>
    </source>
</evidence>
<protein>
    <submittedName>
        <fullName evidence="7">ATPase</fullName>
    </submittedName>
</protein>
<organism evidence="7 8">
    <name type="scientific">Bifidobacterium canis</name>
    <dbReference type="NCBI Taxonomy" id="2610880"/>
    <lineage>
        <taxon>Bacteria</taxon>
        <taxon>Bacillati</taxon>
        <taxon>Actinomycetota</taxon>
        <taxon>Actinomycetes</taxon>
        <taxon>Bifidobacteriales</taxon>
        <taxon>Bifidobacteriaceae</taxon>
        <taxon>Bifidobacterium</taxon>
    </lineage>
</organism>
<accession>A0A7K1J432</accession>
<dbReference type="Pfam" id="PF02782">
    <property type="entry name" value="FGGY_C"/>
    <property type="match status" value="1"/>
</dbReference>
<sequence>MGSQSSAVAEAIAAGRTSLGIEFGSTRIKAVLVDEHCRALATSDFEWQSHLNDGLWTYDLDEVWHGLQSVYTGIAFHVKHDYGVELTTIGQIGVSAMMHGYLAFDERGELLVPFRTWQNTNTHEAHERLSNLFQFNIPERWSVAHLYQAVLDHEPHVPNVRFITTLAGYVHWKLTGRKVLGVGDASGMFPIDPQTKTYERAFVEQFDALPEVAAQPWKLEDLLPAPLVAGTPAGTLTQEGVALLDPSGTLQPGIAFAPPEGDAGTGMVATNSVRPRTGNVSAGTSIFATVVLEHKLSQLRPEVDVVTTPVGDLAGMSHANNFTSDLNAWVNMFREFANLNGVQLSDAELYGRLFRAAISSDAEDDAGGVLNYPFRTGEFLAGLAEGRPLVTRAPEANLSLANFMRAQLFGAFCPVSIGMRVMTEDEGVQIDSLVGHGGIFATPVVAQKILAAAFNTPIRVMTTASEGGAWGMAVLADYLNHASTPLADYLDTAVFADAQSTVERPDPRDVAGFQRFFERFMRGLPVEHSAVEHISGTK</sequence>
<reference evidence="7 8" key="1">
    <citation type="submission" date="2019-09" db="EMBL/GenBank/DDBJ databases">
        <title>Bifidobacterium canis sp. nov., isolated from the digestive tract of German Shepherd dog puppy.</title>
        <authorList>
            <person name="Bunesova V."/>
        </authorList>
    </citation>
    <scope>NUCLEOTIDE SEQUENCE [LARGE SCALE GENOMIC DNA]</scope>
    <source>
        <strain evidence="7 8">GSD1FS</strain>
    </source>
</reference>
<evidence type="ECO:0000259" key="6">
    <source>
        <dbReference type="Pfam" id="PF02782"/>
    </source>
</evidence>
<dbReference type="Proteomes" id="UP000487882">
    <property type="component" value="Unassembled WGS sequence"/>
</dbReference>
<evidence type="ECO:0000256" key="2">
    <source>
        <dbReference type="ARBA" id="ARBA00022629"/>
    </source>
</evidence>
<keyword evidence="2" id="KW-0859">Xylose metabolism</keyword>
<dbReference type="InterPro" id="IPR050406">
    <property type="entry name" value="FGGY_Carb_Kinase"/>
</dbReference>
<evidence type="ECO:0000256" key="1">
    <source>
        <dbReference type="ARBA" id="ARBA00009156"/>
    </source>
</evidence>
<dbReference type="PANTHER" id="PTHR43095:SF5">
    <property type="entry name" value="XYLULOSE KINASE"/>
    <property type="match status" value="1"/>
</dbReference>
<dbReference type="Pfam" id="PF00370">
    <property type="entry name" value="FGGY_N"/>
    <property type="match status" value="1"/>
</dbReference>
<dbReference type="AlphaFoldDB" id="A0A7K1J432"/>
<dbReference type="InterPro" id="IPR043129">
    <property type="entry name" value="ATPase_NBD"/>
</dbReference>
<keyword evidence="4" id="KW-0418">Kinase</keyword>
<feature type="domain" description="Carbohydrate kinase FGGY N-terminal" evidence="5">
    <location>
        <begin position="19"/>
        <end position="208"/>
    </location>
</feature>
<evidence type="ECO:0000256" key="4">
    <source>
        <dbReference type="ARBA" id="ARBA00022777"/>
    </source>
</evidence>